<keyword evidence="1 4" id="KW-0413">Isomerase</keyword>
<sequence length="163" mass="18631">MENIFKAVRRLIDEYTDLALVYPMHKNPKVRDVAHKILGGHDRIELIEPLDVIDFHNFAKQSYFILTDSGGIQEEAPSFNKPVLVLRSVTERPEGVDAGTLKVVGTHEQDVYQAAKELIDDERLYHQMSEASNPYGDGFASERIVNHIKYYLNLITEKPSDFN</sequence>
<evidence type="ECO:0000313" key="7">
    <source>
        <dbReference type="Proteomes" id="UP000249913"/>
    </source>
</evidence>
<dbReference type="Pfam" id="PF02350">
    <property type="entry name" value="Epimerase_2"/>
    <property type="match status" value="1"/>
</dbReference>
<gene>
    <name evidence="6" type="primary">mnaA_2</name>
    <name evidence="6" type="ORF">NCTC7878_02863</name>
</gene>
<evidence type="ECO:0000256" key="1">
    <source>
        <dbReference type="ARBA" id="ARBA00023235"/>
    </source>
</evidence>
<dbReference type="AlphaFoldDB" id="A0A2X2K145"/>
<dbReference type="Gene3D" id="3.40.50.2000">
    <property type="entry name" value="Glycogen Phosphorylase B"/>
    <property type="match status" value="2"/>
</dbReference>
<dbReference type="GO" id="GO:0008761">
    <property type="term" value="F:UDP-N-acetylglucosamine 2-epimerase activity"/>
    <property type="evidence" value="ECO:0007669"/>
    <property type="project" value="UniProtKB-EC"/>
</dbReference>
<proteinExistence type="inferred from homology"/>
<dbReference type="InterPro" id="IPR003331">
    <property type="entry name" value="UDP_GlcNAc_Epimerase_2_dom"/>
</dbReference>
<reference evidence="6 7" key="1">
    <citation type="submission" date="2018-06" db="EMBL/GenBank/DDBJ databases">
        <authorList>
            <consortium name="Pathogen Informatics"/>
            <person name="Doyle S."/>
        </authorList>
    </citation>
    <scope>NUCLEOTIDE SEQUENCE [LARGE SCALE GENOMIC DNA]</scope>
    <source>
        <strain evidence="6 7">NCTC7878</strain>
    </source>
</reference>
<evidence type="ECO:0000313" key="6">
    <source>
        <dbReference type="EMBL" id="SPZ99718.1"/>
    </source>
</evidence>
<evidence type="ECO:0000256" key="4">
    <source>
        <dbReference type="RuleBase" id="RU003513"/>
    </source>
</evidence>
<protein>
    <recommendedName>
        <fullName evidence="3">UDP-N-acetylglucosamine 2-epimerase (non-hydrolyzing)</fullName>
        <ecNumber evidence="3">5.1.3.14</ecNumber>
    </recommendedName>
</protein>
<name>A0A2X2K145_STAAU</name>
<dbReference type="EMBL" id="UAUX01000010">
    <property type="protein sequence ID" value="SPZ99718.1"/>
    <property type="molecule type" value="Genomic_DNA"/>
</dbReference>
<evidence type="ECO:0000256" key="2">
    <source>
        <dbReference type="ARBA" id="ARBA00038209"/>
    </source>
</evidence>
<dbReference type="EC" id="5.1.3.14" evidence="3"/>
<evidence type="ECO:0000259" key="5">
    <source>
        <dbReference type="Pfam" id="PF02350"/>
    </source>
</evidence>
<dbReference type="PANTHER" id="PTHR43174">
    <property type="entry name" value="UDP-N-ACETYLGLUCOSAMINE 2-EPIMERASE"/>
    <property type="match status" value="1"/>
</dbReference>
<dbReference type="Proteomes" id="UP000249913">
    <property type="component" value="Unassembled WGS sequence"/>
</dbReference>
<dbReference type="PANTHER" id="PTHR43174:SF2">
    <property type="entry name" value="UDP-N-ACETYLGLUCOSAMINE 2-EPIMERASE"/>
    <property type="match status" value="1"/>
</dbReference>
<comment type="similarity">
    <text evidence="2 4">Belongs to the UDP-N-acetylglucosamine 2-epimerase family.</text>
</comment>
<dbReference type="SUPFAM" id="SSF53756">
    <property type="entry name" value="UDP-Glycosyltransferase/glycogen phosphorylase"/>
    <property type="match status" value="1"/>
</dbReference>
<feature type="domain" description="UDP-N-acetylglucosamine 2-epimerase" evidence="5">
    <location>
        <begin position="1"/>
        <end position="149"/>
    </location>
</feature>
<organism evidence="6 7">
    <name type="scientific">Staphylococcus aureus</name>
    <dbReference type="NCBI Taxonomy" id="1280"/>
    <lineage>
        <taxon>Bacteria</taxon>
        <taxon>Bacillati</taxon>
        <taxon>Bacillota</taxon>
        <taxon>Bacilli</taxon>
        <taxon>Bacillales</taxon>
        <taxon>Staphylococcaceae</taxon>
        <taxon>Staphylococcus</taxon>
    </lineage>
</organism>
<evidence type="ECO:0000256" key="3">
    <source>
        <dbReference type="ARBA" id="ARBA00038858"/>
    </source>
</evidence>
<accession>A0A2X2K145</accession>
<dbReference type="InterPro" id="IPR029767">
    <property type="entry name" value="WecB-like"/>
</dbReference>